<feature type="transmembrane region" description="Helical" evidence="2">
    <location>
        <begin position="340"/>
        <end position="363"/>
    </location>
</feature>
<dbReference type="SUPFAM" id="SSF48452">
    <property type="entry name" value="TPR-like"/>
    <property type="match status" value="2"/>
</dbReference>
<accession>A0A7X8SKJ4</accession>
<dbReference type="Gene3D" id="1.25.40.10">
    <property type="entry name" value="Tetratricopeptide repeat domain"/>
    <property type="match status" value="2"/>
</dbReference>
<dbReference type="GO" id="GO:0006355">
    <property type="term" value="P:regulation of DNA-templated transcription"/>
    <property type="evidence" value="ECO:0007669"/>
    <property type="project" value="InterPro"/>
</dbReference>
<evidence type="ECO:0000256" key="2">
    <source>
        <dbReference type="SAM" id="Phobius"/>
    </source>
</evidence>
<protein>
    <submittedName>
        <fullName evidence="3">Tetratricopeptide repeat protein</fullName>
    </submittedName>
</protein>
<dbReference type="SMART" id="SM00028">
    <property type="entry name" value="TPR"/>
    <property type="match status" value="5"/>
</dbReference>
<keyword evidence="2" id="KW-0812">Transmembrane</keyword>
<dbReference type="AlphaFoldDB" id="A0A7X8SKJ4"/>
<dbReference type="Pfam" id="PF13176">
    <property type="entry name" value="TPR_7"/>
    <property type="match status" value="1"/>
</dbReference>
<dbReference type="Pfam" id="PF13181">
    <property type="entry name" value="TPR_8"/>
    <property type="match status" value="1"/>
</dbReference>
<evidence type="ECO:0000256" key="1">
    <source>
        <dbReference type="PROSITE-ProRule" id="PRU00339"/>
    </source>
</evidence>
<organism evidence="3 4">
    <name type="scientific">Flammeovirga agarivorans</name>
    <dbReference type="NCBI Taxonomy" id="2726742"/>
    <lineage>
        <taxon>Bacteria</taxon>
        <taxon>Pseudomonadati</taxon>
        <taxon>Bacteroidota</taxon>
        <taxon>Cytophagia</taxon>
        <taxon>Cytophagales</taxon>
        <taxon>Flammeovirgaceae</taxon>
        <taxon>Flammeovirga</taxon>
    </lineage>
</organism>
<feature type="repeat" description="TPR" evidence="1">
    <location>
        <begin position="153"/>
        <end position="186"/>
    </location>
</feature>
<evidence type="ECO:0000313" key="4">
    <source>
        <dbReference type="Proteomes" id="UP000585050"/>
    </source>
</evidence>
<dbReference type="InterPro" id="IPR016032">
    <property type="entry name" value="Sig_transdc_resp-reg_C-effctor"/>
</dbReference>
<gene>
    <name evidence="3" type="ORF">HGP29_11970</name>
</gene>
<dbReference type="PANTHER" id="PTHR10098">
    <property type="entry name" value="RAPSYN-RELATED"/>
    <property type="match status" value="1"/>
</dbReference>
<name>A0A7X8SKJ4_9BACT</name>
<reference evidence="3 4" key="1">
    <citation type="submission" date="2020-04" db="EMBL/GenBank/DDBJ databases">
        <title>Flammeovirga sp. SR4, a novel species isolated from seawater.</title>
        <authorList>
            <person name="Wang X."/>
        </authorList>
    </citation>
    <scope>NUCLEOTIDE SEQUENCE [LARGE SCALE GENOMIC DNA]</scope>
    <source>
        <strain evidence="3 4">SR4</strain>
    </source>
</reference>
<sequence>MVLLCHTISAKSVDSLHIQLSGTLALEERTVLLKKLADYYLQHDLDKSLTYIEEGILLLEQHHKKALLLGKFYHLKGNVYLSKGFLINAKSAYHQAEKIFQANDNIEELTKTQINLSILYQREQKFEKAEKKYLALITRLEGMKNTFSERLLPTLYINTGSLYDDMNDSDKAIQFFYNAIQSCKGESYETIKGKALHNIAIQYIVLNRLDDAQLSIEEALRIKRKLNDSEGIVTSLNIYGNIYRIKGTFDQALPLYFEALALAKQLKSPLLLKYTYNNLYVYYEEVGDYKESINYFKKFKEVSDQLLEQDYIMKLNAFEYEYQVKQEQENLENDKKFQEYISAALFIVLLFFLVVGFLIFRYYRLSLKHSKATASKIKAEYEMTNLSQEKIKLENEKLQADISYRDRELTTNIMHLMQKYELINAVSEELMILHDQLNGKAKKELRSIVFNLQNDNQSDVWKELEIRFEKVNQEFYDQLNHHFPKLTPNEKKLCAYLYLNLSTKDISNITHQSIKSIEVARFRLRKKLGLTNTDTDYQTFFNTLKD</sequence>
<keyword evidence="4" id="KW-1185">Reference proteome</keyword>
<evidence type="ECO:0000313" key="3">
    <source>
        <dbReference type="EMBL" id="NLR91931.1"/>
    </source>
</evidence>
<dbReference type="GO" id="GO:0003677">
    <property type="term" value="F:DNA binding"/>
    <property type="evidence" value="ECO:0007669"/>
    <property type="project" value="InterPro"/>
</dbReference>
<dbReference type="PROSITE" id="PS50005">
    <property type="entry name" value="TPR"/>
    <property type="match status" value="1"/>
</dbReference>
<keyword evidence="1" id="KW-0802">TPR repeat</keyword>
<proteinExistence type="predicted"/>
<dbReference type="InterPro" id="IPR011990">
    <property type="entry name" value="TPR-like_helical_dom_sf"/>
</dbReference>
<dbReference type="InterPro" id="IPR019734">
    <property type="entry name" value="TPR_rpt"/>
</dbReference>
<dbReference type="EMBL" id="JABAIL010000003">
    <property type="protein sequence ID" value="NLR91931.1"/>
    <property type="molecule type" value="Genomic_DNA"/>
</dbReference>
<keyword evidence="2" id="KW-1133">Transmembrane helix</keyword>
<comment type="caution">
    <text evidence="3">The sequence shown here is derived from an EMBL/GenBank/DDBJ whole genome shotgun (WGS) entry which is preliminary data.</text>
</comment>
<keyword evidence="2" id="KW-0472">Membrane</keyword>
<dbReference type="SUPFAM" id="SSF46894">
    <property type="entry name" value="C-terminal effector domain of the bipartite response regulators"/>
    <property type="match status" value="1"/>
</dbReference>
<dbReference type="Proteomes" id="UP000585050">
    <property type="component" value="Unassembled WGS sequence"/>
</dbReference>
<dbReference type="RefSeq" id="WP_211093277.1">
    <property type="nucleotide sequence ID" value="NZ_JABAIL010000003.1"/>
</dbReference>